<dbReference type="AlphaFoldDB" id="A0A381V5W4"/>
<feature type="non-terminal residue" evidence="7">
    <location>
        <position position="1"/>
    </location>
</feature>
<protein>
    <recommendedName>
        <fullName evidence="8">RNA polymerase sigma-70 region 2 domain-containing protein</fullName>
    </recommendedName>
</protein>
<dbReference type="Pfam" id="PF04539">
    <property type="entry name" value="Sigma70_r3"/>
    <property type="match status" value="1"/>
</dbReference>
<evidence type="ECO:0000256" key="1">
    <source>
        <dbReference type="ARBA" id="ARBA00023015"/>
    </source>
</evidence>
<evidence type="ECO:0000259" key="6">
    <source>
        <dbReference type="Pfam" id="PF04542"/>
    </source>
</evidence>
<dbReference type="Gene3D" id="1.10.1740.10">
    <property type="match status" value="1"/>
</dbReference>
<sequence length="180" mass="20882">MIPEKELPPSFRRAQPVVLPQKGYMEHSENELVEKFTPMVVKWVHRLAYHPSLKQEIDDFRNIGLTALIMAKRNFNPALGVPFEAYCSRRIRGSILDAIRKKFSGSRTLAAKMRKIEQAIYELSGNLGRPPTESEIADHMSLKVSRYRELLDQVQKRVYISFNDHWARVDSDEAIEQKLD</sequence>
<evidence type="ECO:0000256" key="4">
    <source>
        <dbReference type="ARBA" id="ARBA00023163"/>
    </source>
</evidence>
<dbReference type="GO" id="GO:0006352">
    <property type="term" value="P:DNA-templated transcription initiation"/>
    <property type="evidence" value="ECO:0007669"/>
    <property type="project" value="InterPro"/>
</dbReference>
<dbReference type="InterPro" id="IPR013325">
    <property type="entry name" value="RNA_pol_sigma_r2"/>
</dbReference>
<dbReference type="Gene3D" id="1.20.140.160">
    <property type="match status" value="1"/>
</dbReference>
<dbReference type="GO" id="GO:0016987">
    <property type="term" value="F:sigma factor activity"/>
    <property type="evidence" value="ECO:0007669"/>
    <property type="project" value="UniProtKB-KW"/>
</dbReference>
<dbReference type="InterPro" id="IPR013324">
    <property type="entry name" value="RNA_pol_sigma_r3/r4-like"/>
</dbReference>
<keyword evidence="1" id="KW-0805">Transcription regulation</keyword>
<keyword evidence="3" id="KW-0238">DNA-binding</keyword>
<feature type="non-terminal residue" evidence="7">
    <location>
        <position position="180"/>
    </location>
</feature>
<evidence type="ECO:0000256" key="3">
    <source>
        <dbReference type="ARBA" id="ARBA00023125"/>
    </source>
</evidence>
<gene>
    <name evidence="7" type="ORF">METZ01_LOCUS87517</name>
</gene>
<dbReference type="Pfam" id="PF04542">
    <property type="entry name" value="Sigma70_r2"/>
    <property type="match status" value="1"/>
</dbReference>
<dbReference type="InterPro" id="IPR007627">
    <property type="entry name" value="RNA_pol_sigma70_r2"/>
</dbReference>
<dbReference type="NCBIfam" id="TIGR02937">
    <property type="entry name" value="sigma70-ECF"/>
    <property type="match status" value="1"/>
</dbReference>
<proteinExistence type="predicted"/>
<feature type="domain" description="RNA polymerase sigma-70 region 2" evidence="6">
    <location>
        <begin position="32"/>
        <end position="102"/>
    </location>
</feature>
<evidence type="ECO:0000256" key="2">
    <source>
        <dbReference type="ARBA" id="ARBA00023082"/>
    </source>
</evidence>
<dbReference type="PANTHER" id="PTHR30385">
    <property type="entry name" value="SIGMA FACTOR F FLAGELLAR"/>
    <property type="match status" value="1"/>
</dbReference>
<name>A0A381V5W4_9ZZZZ</name>
<dbReference type="GO" id="GO:0003677">
    <property type="term" value="F:DNA binding"/>
    <property type="evidence" value="ECO:0007669"/>
    <property type="project" value="UniProtKB-KW"/>
</dbReference>
<dbReference type="InterPro" id="IPR007624">
    <property type="entry name" value="RNA_pol_sigma70_r3"/>
</dbReference>
<evidence type="ECO:0000313" key="7">
    <source>
        <dbReference type="EMBL" id="SVA34663.1"/>
    </source>
</evidence>
<feature type="domain" description="RNA polymerase sigma-70 region 3" evidence="5">
    <location>
        <begin position="112"/>
        <end position="158"/>
    </location>
</feature>
<reference evidence="7" key="1">
    <citation type="submission" date="2018-05" db="EMBL/GenBank/DDBJ databases">
        <authorList>
            <person name="Lanie J.A."/>
            <person name="Ng W.-L."/>
            <person name="Kazmierczak K.M."/>
            <person name="Andrzejewski T.M."/>
            <person name="Davidsen T.M."/>
            <person name="Wayne K.J."/>
            <person name="Tettelin H."/>
            <person name="Glass J.I."/>
            <person name="Rusch D."/>
            <person name="Podicherti R."/>
            <person name="Tsui H.-C.T."/>
            <person name="Winkler M.E."/>
        </authorList>
    </citation>
    <scope>NUCLEOTIDE SEQUENCE</scope>
</reference>
<organism evidence="7">
    <name type="scientific">marine metagenome</name>
    <dbReference type="NCBI Taxonomy" id="408172"/>
    <lineage>
        <taxon>unclassified sequences</taxon>
        <taxon>metagenomes</taxon>
        <taxon>ecological metagenomes</taxon>
    </lineage>
</organism>
<dbReference type="SUPFAM" id="SSF88659">
    <property type="entry name" value="Sigma3 and sigma4 domains of RNA polymerase sigma factors"/>
    <property type="match status" value="1"/>
</dbReference>
<evidence type="ECO:0000259" key="5">
    <source>
        <dbReference type="Pfam" id="PF04539"/>
    </source>
</evidence>
<keyword evidence="2" id="KW-0731">Sigma factor</keyword>
<dbReference type="SUPFAM" id="SSF88946">
    <property type="entry name" value="Sigma2 domain of RNA polymerase sigma factors"/>
    <property type="match status" value="1"/>
</dbReference>
<dbReference type="InterPro" id="IPR014284">
    <property type="entry name" value="RNA_pol_sigma-70_dom"/>
</dbReference>
<accession>A0A381V5W4</accession>
<keyword evidence="4" id="KW-0804">Transcription</keyword>
<dbReference type="EMBL" id="UINC01007700">
    <property type="protein sequence ID" value="SVA34663.1"/>
    <property type="molecule type" value="Genomic_DNA"/>
</dbReference>
<evidence type="ECO:0008006" key="8">
    <source>
        <dbReference type="Google" id="ProtNLM"/>
    </source>
</evidence>